<organism evidence="12 13">
    <name type="scientific">Linum tenue</name>
    <dbReference type="NCBI Taxonomy" id="586396"/>
    <lineage>
        <taxon>Eukaryota</taxon>
        <taxon>Viridiplantae</taxon>
        <taxon>Streptophyta</taxon>
        <taxon>Embryophyta</taxon>
        <taxon>Tracheophyta</taxon>
        <taxon>Spermatophyta</taxon>
        <taxon>Magnoliopsida</taxon>
        <taxon>eudicotyledons</taxon>
        <taxon>Gunneridae</taxon>
        <taxon>Pentapetalae</taxon>
        <taxon>rosids</taxon>
        <taxon>fabids</taxon>
        <taxon>Malpighiales</taxon>
        <taxon>Linaceae</taxon>
        <taxon>Linum</taxon>
    </lineage>
</organism>
<feature type="transmembrane region" description="Helical" evidence="10">
    <location>
        <begin position="408"/>
        <end position="435"/>
    </location>
</feature>
<name>A0AAV0IRC4_9ROSI</name>
<comment type="similarity">
    <text evidence="2 9">Belongs to the major facilitator superfamily. Sugar transporter (TC 2.A.1.1) family.</text>
</comment>
<dbReference type="Gene3D" id="1.20.1250.20">
    <property type="entry name" value="MFS general substrate transporter like domains"/>
    <property type="match status" value="1"/>
</dbReference>
<dbReference type="AlphaFoldDB" id="A0AAV0IRC4"/>
<keyword evidence="8 10" id="KW-0472">Membrane</keyword>
<feature type="transmembrane region" description="Helical" evidence="10">
    <location>
        <begin position="142"/>
        <end position="164"/>
    </location>
</feature>
<feature type="domain" description="Major facilitator superfamily (MFS) profile" evidence="11">
    <location>
        <begin position="53"/>
        <end position="500"/>
    </location>
</feature>
<sequence>MGYSNFGGGNNLDDSHEQLIERNPPRNVCSETVADNDHGHLKKPKINKFALICAIMASVANALLGYDIGVMSGAVIYIKDQFSISDVQVELLVGTLNIYSLFGSIAAGRSSDWIGRRYTFVIAAANFLAGALLMGLSTSYTFLMIGRFFAGIGVGFACTVAPVYTAEVAPASYRGFLTTFPEVFNNVGILIGYVSNYGFSKLPANQGWRFMLGIGAVPSVILAVGALVMPESPRWLVMQGRLADARRVLDKISDTKEESRHRLDDIKEAAGIPRDHNDVVAGRKRTTGEGVWKDLIIHPTRRVRHVLLCALGIHFFQQAIGFDTVILYSPRIFEKAGITSNNEKLLATVAMGVMKLVFVLVAMILLDKVGRRPLLLTSYAGVFVSLATLATSLTVIERDPTETVPWAVVVSVSMVLSAVAFFSIGAGPVTLVYSAEIFSLRLRAQGIGLGMVVNRVVSGAISMTFLSLYKAITIGGAFFLFAGVSVVGFVFFFLFYPETQGKTLEEIEGLFGSFLHWRSADFKGGKEEEVNEGEI</sequence>
<evidence type="ECO:0000256" key="5">
    <source>
        <dbReference type="ARBA" id="ARBA00022692"/>
    </source>
</evidence>
<feature type="transmembrane region" description="Helical" evidence="10">
    <location>
        <begin position="373"/>
        <end position="396"/>
    </location>
</feature>
<proteinExistence type="inferred from homology"/>
<feature type="transmembrane region" description="Helical" evidence="10">
    <location>
        <begin position="49"/>
        <end position="77"/>
    </location>
</feature>
<evidence type="ECO:0000259" key="11">
    <source>
        <dbReference type="PROSITE" id="PS50850"/>
    </source>
</evidence>
<feature type="transmembrane region" description="Helical" evidence="10">
    <location>
        <begin position="89"/>
        <end position="106"/>
    </location>
</feature>
<keyword evidence="5 10" id="KW-0812">Transmembrane</keyword>
<comment type="subcellular location">
    <subcellularLocation>
        <location evidence="1">Membrane</location>
        <topology evidence="1">Multi-pass membrane protein</topology>
    </subcellularLocation>
</comment>
<evidence type="ECO:0000256" key="8">
    <source>
        <dbReference type="ARBA" id="ARBA00023136"/>
    </source>
</evidence>
<evidence type="ECO:0000313" key="12">
    <source>
        <dbReference type="EMBL" id="CAI0400038.1"/>
    </source>
</evidence>
<keyword evidence="4" id="KW-0762">Sugar transport</keyword>
<feature type="transmembrane region" description="Helical" evidence="10">
    <location>
        <begin position="306"/>
        <end position="326"/>
    </location>
</feature>
<dbReference type="NCBIfam" id="TIGR00879">
    <property type="entry name" value="SP"/>
    <property type="match status" value="1"/>
</dbReference>
<evidence type="ECO:0000256" key="1">
    <source>
        <dbReference type="ARBA" id="ARBA00004141"/>
    </source>
</evidence>
<dbReference type="PANTHER" id="PTHR48020">
    <property type="entry name" value="PROTON MYO-INOSITOL COTRANSPORTER"/>
    <property type="match status" value="1"/>
</dbReference>
<evidence type="ECO:0000256" key="3">
    <source>
        <dbReference type="ARBA" id="ARBA00022448"/>
    </source>
</evidence>
<evidence type="ECO:0000313" key="13">
    <source>
        <dbReference type="Proteomes" id="UP001154282"/>
    </source>
</evidence>
<dbReference type="FunFam" id="1.20.1250.20:FF:000025">
    <property type="entry name" value="probable polyol transporter 4"/>
    <property type="match status" value="1"/>
</dbReference>
<gene>
    <name evidence="12" type="ORF">LITE_LOCUS10571</name>
</gene>
<dbReference type="SUPFAM" id="SSF103473">
    <property type="entry name" value="MFS general substrate transporter"/>
    <property type="match status" value="1"/>
</dbReference>
<dbReference type="InterPro" id="IPR020846">
    <property type="entry name" value="MFS_dom"/>
</dbReference>
<dbReference type="InterPro" id="IPR050814">
    <property type="entry name" value="Myo-inositol_Transporter"/>
</dbReference>
<feature type="transmembrane region" description="Helical" evidence="10">
    <location>
        <begin position="118"/>
        <end position="136"/>
    </location>
</feature>
<dbReference type="PROSITE" id="PS00217">
    <property type="entry name" value="SUGAR_TRANSPORT_2"/>
    <property type="match status" value="1"/>
</dbReference>
<feature type="transmembrane region" description="Helical" evidence="10">
    <location>
        <begin position="346"/>
        <end position="366"/>
    </location>
</feature>
<feature type="transmembrane region" description="Helical" evidence="10">
    <location>
        <begin position="207"/>
        <end position="229"/>
    </location>
</feature>
<dbReference type="PRINTS" id="PR00171">
    <property type="entry name" value="SUGRTRNSPORT"/>
</dbReference>
<keyword evidence="3 9" id="KW-0813">Transport</keyword>
<keyword evidence="13" id="KW-1185">Reference proteome</keyword>
<evidence type="ECO:0000256" key="7">
    <source>
        <dbReference type="ARBA" id="ARBA00022989"/>
    </source>
</evidence>
<dbReference type="PROSITE" id="PS00216">
    <property type="entry name" value="SUGAR_TRANSPORT_1"/>
    <property type="match status" value="2"/>
</dbReference>
<dbReference type="InterPro" id="IPR005828">
    <property type="entry name" value="MFS_sugar_transport-like"/>
</dbReference>
<dbReference type="InterPro" id="IPR036259">
    <property type="entry name" value="MFS_trans_sf"/>
</dbReference>
<dbReference type="Pfam" id="PF00083">
    <property type="entry name" value="Sugar_tr"/>
    <property type="match status" value="1"/>
</dbReference>
<feature type="transmembrane region" description="Helical" evidence="10">
    <location>
        <begin position="474"/>
        <end position="496"/>
    </location>
</feature>
<evidence type="ECO:0000256" key="2">
    <source>
        <dbReference type="ARBA" id="ARBA00010992"/>
    </source>
</evidence>
<keyword evidence="7 10" id="KW-1133">Transmembrane helix</keyword>
<evidence type="ECO:0000256" key="4">
    <source>
        <dbReference type="ARBA" id="ARBA00022597"/>
    </source>
</evidence>
<protein>
    <recommendedName>
        <fullName evidence="11">Major facilitator superfamily (MFS) profile domain-containing protein</fullName>
    </recommendedName>
</protein>
<dbReference type="GO" id="GO:0016020">
    <property type="term" value="C:membrane"/>
    <property type="evidence" value="ECO:0007669"/>
    <property type="project" value="UniProtKB-SubCell"/>
</dbReference>
<accession>A0AAV0IRC4</accession>
<evidence type="ECO:0000256" key="10">
    <source>
        <dbReference type="SAM" id="Phobius"/>
    </source>
</evidence>
<dbReference type="Proteomes" id="UP001154282">
    <property type="component" value="Unassembled WGS sequence"/>
</dbReference>
<evidence type="ECO:0000256" key="6">
    <source>
        <dbReference type="ARBA" id="ARBA00022847"/>
    </source>
</evidence>
<evidence type="ECO:0000256" key="9">
    <source>
        <dbReference type="RuleBase" id="RU003346"/>
    </source>
</evidence>
<comment type="caution">
    <text evidence="12">The sequence shown here is derived from an EMBL/GenBank/DDBJ whole genome shotgun (WGS) entry which is preliminary data.</text>
</comment>
<dbReference type="GO" id="GO:0015293">
    <property type="term" value="F:symporter activity"/>
    <property type="evidence" value="ECO:0007669"/>
    <property type="project" value="UniProtKB-KW"/>
</dbReference>
<keyword evidence="6" id="KW-0769">Symport</keyword>
<feature type="transmembrane region" description="Helical" evidence="10">
    <location>
        <begin position="176"/>
        <end position="195"/>
    </location>
</feature>
<feature type="transmembrane region" description="Helical" evidence="10">
    <location>
        <begin position="447"/>
        <end position="468"/>
    </location>
</feature>
<dbReference type="PANTHER" id="PTHR48020:SF49">
    <property type="entry name" value="SUGAR TRANSPORTER"/>
    <property type="match status" value="1"/>
</dbReference>
<dbReference type="InterPro" id="IPR003663">
    <property type="entry name" value="Sugar/inositol_transpt"/>
</dbReference>
<dbReference type="PROSITE" id="PS50850">
    <property type="entry name" value="MFS"/>
    <property type="match status" value="1"/>
</dbReference>
<dbReference type="EMBL" id="CAMGYJ010000004">
    <property type="protein sequence ID" value="CAI0400038.1"/>
    <property type="molecule type" value="Genomic_DNA"/>
</dbReference>
<dbReference type="InterPro" id="IPR005829">
    <property type="entry name" value="Sugar_transporter_CS"/>
</dbReference>
<reference evidence="12" key="1">
    <citation type="submission" date="2022-08" db="EMBL/GenBank/DDBJ databases">
        <authorList>
            <person name="Gutierrez-Valencia J."/>
        </authorList>
    </citation>
    <scope>NUCLEOTIDE SEQUENCE</scope>
</reference>